<protein>
    <submittedName>
        <fullName evidence="3">Uncharacterized protein</fullName>
    </submittedName>
</protein>
<gene>
    <name evidence="3" type="ORF">PR001_g10756</name>
    <name evidence="2" type="ORF">PR002_g13347</name>
    <name evidence="4" type="ORF">PR003_g14005</name>
</gene>
<evidence type="ECO:0000256" key="1">
    <source>
        <dbReference type="SAM" id="MobiDB-lite"/>
    </source>
</evidence>
<dbReference type="EMBL" id="QXFT01000907">
    <property type="protein sequence ID" value="KAE9333473.1"/>
    <property type="molecule type" value="Genomic_DNA"/>
</dbReference>
<evidence type="ECO:0000313" key="5">
    <source>
        <dbReference type="Proteomes" id="UP000429607"/>
    </source>
</evidence>
<feature type="compositionally biased region" description="Basic and acidic residues" evidence="1">
    <location>
        <begin position="1"/>
        <end position="18"/>
    </location>
</feature>
<evidence type="ECO:0000313" key="3">
    <source>
        <dbReference type="EMBL" id="KAE9032123.1"/>
    </source>
</evidence>
<dbReference type="Proteomes" id="UP000434957">
    <property type="component" value="Unassembled WGS sequence"/>
</dbReference>
<evidence type="ECO:0000313" key="7">
    <source>
        <dbReference type="Proteomes" id="UP000435112"/>
    </source>
</evidence>
<dbReference type="AlphaFoldDB" id="A0A6A3MRM8"/>
<dbReference type="EMBL" id="QXFV01000641">
    <property type="protein sequence ID" value="KAE9032123.1"/>
    <property type="molecule type" value="Genomic_DNA"/>
</dbReference>
<organism evidence="3 5">
    <name type="scientific">Phytophthora rubi</name>
    <dbReference type="NCBI Taxonomy" id="129364"/>
    <lineage>
        <taxon>Eukaryota</taxon>
        <taxon>Sar</taxon>
        <taxon>Stramenopiles</taxon>
        <taxon>Oomycota</taxon>
        <taxon>Peronosporomycetes</taxon>
        <taxon>Peronosporales</taxon>
        <taxon>Peronosporaceae</taxon>
        <taxon>Phytophthora</taxon>
    </lineage>
</organism>
<dbReference type="Proteomes" id="UP000429607">
    <property type="component" value="Unassembled WGS sequence"/>
</dbReference>
<evidence type="ECO:0000313" key="6">
    <source>
        <dbReference type="Proteomes" id="UP000434957"/>
    </source>
</evidence>
<dbReference type="OrthoDB" id="10292066at2759"/>
<dbReference type="Proteomes" id="UP000435112">
    <property type="component" value="Unassembled WGS sequence"/>
</dbReference>
<dbReference type="EMBL" id="QXFU01000877">
    <property type="protein sequence ID" value="KAE9017623.1"/>
    <property type="molecule type" value="Genomic_DNA"/>
</dbReference>
<evidence type="ECO:0000313" key="4">
    <source>
        <dbReference type="EMBL" id="KAE9333473.1"/>
    </source>
</evidence>
<name>A0A6A3MRM8_9STRA</name>
<feature type="region of interest" description="Disordered" evidence="1">
    <location>
        <begin position="1"/>
        <end position="20"/>
    </location>
</feature>
<proteinExistence type="predicted"/>
<comment type="caution">
    <text evidence="3">The sequence shown here is derived from an EMBL/GenBank/DDBJ whole genome shotgun (WGS) entry which is preliminary data.</text>
</comment>
<sequence>MEETVSHFHPEMNRGERPKQKRQYYAWKAVRATIEATCTSGSRLRCRARSRGMGDTLPLQLKSSWRNGFTRCEQTTCPWQRSCSSSSMQRVSAPPRRIFSYLELAHTFFAPSQA</sequence>
<reference evidence="5 7" key="1">
    <citation type="submission" date="2018-09" db="EMBL/GenBank/DDBJ databases">
        <title>Genomic investigation of the strawberry pathogen Phytophthora fragariae indicates pathogenicity is determined by transcriptional variation in three key races.</title>
        <authorList>
            <person name="Adams T.M."/>
            <person name="Armitage A.D."/>
            <person name="Sobczyk M.K."/>
            <person name="Bates H.J."/>
            <person name="Dunwell J.M."/>
            <person name="Nellist C.F."/>
            <person name="Harrison R.J."/>
        </authorList>
    </citation>
    <scope>NUCLEOTIDE SEQUENCE [LARGE SCALE GENOMIC DNA]</scope>
    <source>
        <strain evidence="3 5">SCRP249</strain>
        <strain evidence="2 7">SCRP324</strain>
        <strain evidence="4 6">SCRP333</strain>
    </source>
</reference>
<accession>A0A6A3MRM8</accession>
<evidence type="ECO:0000313" key="2">
    <source>
        <dbReference type="EMBL" id="KAE9017623.1"/>
    </source>
</evidence>
<keyword evidence="6" id="KW-1185">Reference proteome</keyword>